<accession>A0A1G2PCR3</accession>
<evidence type="ECO:0000256" key="1">
    <source>
        <dbReference type="SAM" id="Phobius"/>
    </source>
</evidence>
<sequence length="188" mass="20269">MQDVKRRLIRWAVVVALILLIPLVLTIRDGGVEGVGWNWTFFDFIFMGTLLFGAGLVYELIARKMSNSAYRAAVGVAVVTAVLMVWINAAVGIIGDGDFPNAMYFGVLAIGGIGALIARFRPYGMSHALFAMALAQAMVPGIALIIWPPSVISWEPGVMKVFALNAVFVLLWVGSALLFRHVSATGSK</sequence>
<reference evidence="2 3" key="1">
    <citation type="journal article" date="2016" name="Nat. Commun.">
        <title>Thousands of microbial genomes shed light on interconnected biogeochemical processes in an aquifer system.</title>
        <authorList>
            <person name="Anantharaman K."/>
            <person name="Brown C.T."/>
            <person name="Hug L.A."/>
            <person name="Sharon I."/>
            <person name="Castelle C.J."/>
            <person name="Probst A.J."/>
            <person name="Thomas B.C."/>
            <person name="Singh A."/>
            <person name="Wilkins M.J."/>
            <person name="Karaoz U."/>
            <person name="Brodie E.L."/>
            <person name="Williams K.H."/>
            <person name="Hubbard S.S."/>
            <person name="Banfield J.F."/>
        </authorList>
    </citation>
    <scope>NUCLEOTIDE SEQUENCE [LARGE SCALE GENOMIC DNA]</scope>
</reference>
<dbReference type="EMBL" id="MHSR01000021">
    <property type="protein sequence ID" value="OHA46105.1"/>
    <property type="molecule type" value="Genomic_DNA"/>
</dbReference>
<feature type="transmembrane region" description="Helical" evidence="1">
    <location>
        <begin position="101"/>
        <end position="120"/>
    </location>
</feature>
<feature type="transmembrane region" description="Helical" evidence="1">
    <location>
        <begin position="7"/>
        <end position="27"/>
    </location>
</feature>
<dbReference type="AlphaFoldDB" id="A0A1G2PCR3"/>
<feature type="transmembrane region" description="Helical" evidence="1">
    <location>
        <begin position="39"/>
        <end position="61"/>
    </location>
</feature>
<gene>
    <name evidence="2" type="ORF">A2828_02685</name>
</gene>
<feature type="transmembrane region" description="Helical" evidence="1">
    <location>
        <begin position="159"/>
        <end position="179"/>
    </location>
</feature>
<name>A0A1G2PCR3_9BACT</name>
<organism evidence="2 3">
    <name type="scientific">Candidatus Terrybacteria bacterium RIFCSPHIGHO2_01_FULL_43_35</name>
    <dbReference type="NCBI Taxonomy" id="1802361"/>
    <lineage>
        <taxon>Bacteria</taxon>
        <taxon>Candidatus Terryibacteriota</taxon>
    </lineage>
</organism>
<protein>
    <submittedName>
        <fullName evidence="2">Uncharacterized protein</fullName>
    </submittedName>
</protein>
<feature type="transmembrane region" description="Helical" evidence="1">
    <location>
        <begin position="73"/>
        <end position="95"/>
    </location>
</feature>
<dbReference type="Proteomes" id="UP000178869">
    <property type="component" value="Unassembled WGS sequence"/>
</dbReference>
<proteinExistence type="predicted"/>
<keyword evidence="1" id="KW-0812">Transmembrane</keyword>
<keyword evidence="1" id="KW-0472">Membrane</keyword>
<comment type="caution">
    <text evidence="2">The sequence shown here is derived from an EMBL/GenBank/DDBJ whole genome shotgun (WGS) entry which is preliminary data.</text>
</comment>
<evidence type="ECO:0000313" key="2">
    <source>
        <dbReference type="EMBL" id="OHA46105.1"/>
    </source>
</evidence>
<evidence type="ECO:0000313" key="3">
    <source>
        <dbReference type="Proteomes" id="UP000178869"/>
    </source>
</evidence>
<keyword evidence="1" id="KW-1133">Transmembrane helix</keyword>
<feature type="transmembrane region" description="Helical" evidence="1">
    <location>
        <begin position="127"/>
        <end position="147"/>
    </location>
</feature>